<dbReference type="AlphaFoldDB" id="A0A6A4LTT3"/>
<dbReference type="OrthoDB" id="276388at2759"/>
<gene>
    <name evidence="2" type="ORF">C3L33_10359</name>
</gene>
<name>A0A6A4LTT3_9ERIC</name>
<sequence>MDDSSWLCVQGAYQFADLANEKFKYYIRYKSCGYSSEVSSFGYENVTAVPHAVYHGLEAEGVFYSSGVFTGQLGTDFDHGATAVGYGTATNGTKYWLLIHLLDVSNQQICDQEVQILLVGYIRGLSNEENKAIDIKVLEDRRQDCRSFIIGLPEFTRYTSTQHFPEASFADDHYAASDENKYVFSD</sequence>
<dbReference type="Pfam" id="PF00112">
    <property type="entry name" value="Peptidase_C1"/>
    <property type="match status" value="1"/>
</dbReference>
<dbReference type="InterPro" id="IPR038765">
    <property type="entry name" value="Papain-like_cys_pep_sf"/>
</dbReference>
<dbReference type="Proteomes" id="UP000428333">
    <property type="component" value="Linkage Group LG06"/>
</dbReference>
<organism evidence="2 3">
    <name type="scientific">Rhododendron williamsianum</name>
    <dbReference type="NCBI Taxonomy" id="262921"/>
    <lineage>
        <taxon>Eukaryota</taxon>
        <taxon>Viridiplantae</taxon>
        <taxon>Streptophyta</taxon>
        <taxon>Embryophyta</taxon>
        <taxon>Tracheophyta</taxon>
        <taxon>Spermatophyta</taxon>
        <taxon>Magnoliopsida</taxon>
        <taxon>eudicotyledons</taxon>
        <taxon>Gunneridae</taxon>
        <taxon>Pentapetalae</taxon>
        <taxon>asterids</taxon>
        <taxon>Ericales</taxon>
        <taxon>Ericaceae</taxon>
        <taxon>Ericoideae</taxon>
        <taxon>Rhodoreae</taxon>
        <taxon>Rhododendron</taxon>
    </lineage>
</organism>
<comment type="caution">
    <text evidence="2">The sequence shown here is derived from an EMBL/GenBank/DDBJ whole genome shotgun (WGS) entry which is preliminary data.</text>
</comment>
<feature type="non-terminal residue" evidence="2">
    <location>
        <position position="1"/>
    </location>
</feature>
<dbReference type="GO" id="GO:0006508">
    <property type="term" value="P:proteolysis"/>
    <property type="evidence" value="ECO:0007669"/>
    <property type="project" value="InterPro"/>
</dbReference>
<evidence type="ECO:0000313" key="2">
    <source>
        <dbReference type="EMBL" id="KAE9457738.1"/>
    </source>
</evidence>
<evidence type="ECO:0000259" key="1">
    <source>
        <dbReference type="Pfam" id="PF00112"/>
    </source>
</evidence>
<protein>
    <recommendedName>
        <fullName evidence="1">Peptidase C1A papain C-terminal domain-containing protein</fullName>
    </recommendedName>
</protein>
<dbReference type="SUPFAM" id="SSF54001">
    <property type="entry name" value="Cysteine proteinases"/>
    <property type="match status" value="1"/>
</dbReference>
<accession>A0A6A4LTT3</accession>
<feature type="domain" description="Peptidase C1A papain C-terminal" evidence="1">
    <location>
        <begin position="52"/>
        <end position="98"/>
    </location>
</feature>
<dbReference type="EMBL" id="QEFC01001464">
    <property type="protein sequence ID" value="KAE9457738.1"/>
    <property type="molecule type" value="Genomic_DNA"/>
</dbReference>
<keyword evidence="3" id="KW-1185">Reference proteome</keyword>
<proteinExistence type="predicted"/>
<reference evidence="2 3" key="1">
    <citation type="journal article" date="2019" name="Genome Biol. Evol.">
        <title>The Rhododendron genome and chromosomal organization provide insight into shared whole-genome duplications across the heath family (Ericaceae).</title>
        <authorList>
            <person name="Soza V.L."/>
            <person name="Lindsley D."/>
            <person name="Waalkes A."/>
            <person name="Ramage E."/>
            <person name="Patwardhan R.P."/>
            <person name="Burton J.N."/>
            <person name="Adey A."/>
            <person name="Kumar A."/>
            <person name="Qiu R."/>
            <person name="Shendure J."/>
            <person name="Hall B."/>
        </authorList>
    </citation>
    <scope>NUCLEOTIDE SEQUENCE [LARGE SCALE GENOMIC DNA]</scope>
    <source>
        <strain evidence="2">RSF 1966-606</strain>
    </source>
</reference>
<evidence type="ECO:0000313" key="3">
    <source>
        <dbReference type="Proteomes" id="UP000428333"/>
    </source>
</evidence>
<dbReference type="InterPro" id="IPR000668">
    <property type="entry name" value="Peptidase_C1A_C"/>
</dbReference>
<dbReference type="GO" id="GO:0008234">
    <property type="term" value="F:cysteine-type peptidase activity"/>
    <property type="evidence" value="ECO:0007669"/>
    <property type="project" value="InterPro"/>
</dbReference>
<dbReference type="Gene3D" id="3.90.70.10">
    <property type="entry name" value="Cysteine proteinases"/>
    <property type="match status" value="1"/>
</dbReference>